<dbReference type="InterPro" id="IPR005625">
    <property type="entry name" value="PepSY-ass_TM"/>
</dbReference>
<feature type="transmembrane region" description="Helical" evidence="1">
    <location>
        <begin position="399"/>
        <end position="423"/>
    </location>
</feature>
<feature type="transmembrane region" description="Helical" evidence="1">
    <location>
        <begin position="363"/>
        <end position="387"/>
    </location>
</feature>
<reference evidence="2 3" key="1">
    <citation type="submission" date="2019-11" db="EMBL/GenBank/DDBJ databases">
        <title>Genome of Strain BIT-d1.</title>
        <authorList>
            <person name="Yang Y."/>
        </authorList>
    </citation>
    <scope>NUCLEOTIDE SEQUENCE [LARGE SCALE GENOMIC DNA]</scope>
    <source>
        <strain evidence="2 3">BIT-d1</strain>
    </source>
</reference>
<keyword evidence="1" id="KW-1133">Transmembrane helix</keyword>
<feature type="transmembrane region" description="Helical" evidence="1">
    <location>
        <begin position="499"/>
        <end position="519"/>
    </location>
</feature>
<proteinExistence type="predicted"/>
<name>A0A6I3LKK2_9FLAO</name>
<evidence type="ECO:0000313" key="3">
    <source>
        <dbReference type="Proteomes" id="UP000438760"/>
    </source>
</evidence>
<feature type="transmembrane region" description="Helical" evidence="1">
    <location>
        <begin position="435"/>
        <end position="453"/>
    </location>
</feature>
<keyword evidence="3" id="KW-1185">Reference proteome</keyword>
<protein>
    <submittedName>
        <fullName evidence="2">PepSY domain-containing protein</fullName>
    </submittedName>
</protein>
<dbReference type="PANTHER" id="PTHR34219">
    <property type="entry name" value="IRON-REGULATED INNER MEMBRANE PROTEIN-RELATED"/>
    <property type="match status" value="1"/>
</dbReference>
<feature type="transmembrane region" description="Helical" evidence="1">
    <location>
        <begin position="465"/>
        <end position="487"/>
    </location>
</feature>
<evidence type="ECO:0000256" key="1">
    <source>
        <dbReference type="SAM" id="Phobius"/>
    </source>
</evidence>
<dbReference type="PANTHER" id="PTHR34219:SF3">
    <property type="entry name" value="BLL7967 PROTEIN"/>
    <property type="match status" value="1"/>
</dbReference>
<gene>
    <name evidence="2" type="ORF">GJV76_09005</name>
</gene>
<dbReference type="Proteomes" id="UP000438760">
    <property type="component" value="Unassembled WGS sequence"/>
</dbReference>
<comment type="caution">
    <text evidence="2">The sequence shown here is derived from an EMBL/GenBank/DDBJ whole genome shotgun (WGS) entry which is preliminary data.</text>
</comment>
<keyword evidence="1" id="KW-0812">Transmembrane</keyword>
<sequence length="530" mass="60891">MNVKNYNRYFHLHTISGIIITVILYIFFFAGSFAFFKNEINSWQNNAPKKQYSATTIDYDTILDSIDTQYGLYGRSVSFRLSQKTRAVGLNIQATQDSLNPKAKERSFGSLDPESLELKSYSEGYALGEFLYRLHFFAQVNSLGNFMGWPIGYMIAGFVSFAFLFALITGLLVHWQKIVSNFYIFRPWEKIKTVWTDLHTALGVISFPFQLIFAVTGCYFLMNYYIIMNSVALIGYQGDNQKLQEEASYRRSQSKEIVFQNKPLGKEVDLNYYVDKTIQKWDGAILSMVQVTNYGDQGMTVRITGNAPREKRFHSQGEIIYEVATGEQQEISNPNKAPGYGYTFANIIYELHFGAFGGYATRIAYFLVGIAGCIVILSGVLIWLVARDKKNVPERKRKFNFWLANIYMAICLSMYPITALSFIAVKINPNGGQEYIYSFYFWSWLIASILLSARKSIYKTNRDCLLLGSIIGLIIPLVNGIVTGSWFWDNWKNGYHDILLIDLFWIIVPIITLIAWKLIRNKHEQKQMTN</sequence>
<keyword evidence="1" id="KW-0472">Membrane</keyword>
<feature type="transmembrane region" description="Helical" evidence="1">
    <location>
        <begin position="12"/>
        <end position="36"/>
    </location>
</feature>
<feature type="transmembrane region" description="Helical" evidence="1">
    <location>
        <begin position="194"/>
        <end position="222"/>
    </location>
</feature>
<dbReference type="AlphaFoldDB" id="A0A6I3LKK2"/>
<evidence type="ECO:0000313" key="2">
    <source>
        <dbReference type="EMBL" id="MTG98267.1"/>
    </source>
</evidence>
<dbReference type="OrthoDB" id="6307929at2"/>
<dbReference type="EMBL" id="WMJX01000016">
    <property type="protein sequence ID" value="MTG98267.1"/>
    <property type="molecule type" value="Genomic_DNA"/>
</dbReference>
<accession>A0A6I3LKK2</accession>
<dbReference type="Pfam" id="PF03929">
    <property type="entry name" value="PepSY_TM"/>
    <property type="match status" value="1"/>
</dbReference>
<feature type="transmembrane region" description="Helical" evidence="1">
    <location>
        <begin position="151"/>
        <end position="173"/>
    </location>
</feature>
<organism evidence="2 3">
    <name type="scientific">Myroides albus</name>
    <dbReference type="NCBI Taxonomy" id="2562892"/>
    <lineage>
        <taxon>Bacteria</taxon>
        <taxon>Pseudomonadati</taxon>
        <taxon>Bacteroidota</taxon>
        <taxon>Flavobacteriia</taxon>
        <taxon>Flavobacteriales</taxon>
        <taxon>Flavobacteriaceae</taxon>
        <taxon>Myroides</taxon>
    </lineage>
</organism>